<reference evidence="2" key="1">
    <citation type="journal article" date="2019" name="Int. J. Syst. Evol. Microbiol.">
        <title>The Global Catalogue of Microorganisms (GCM) 10K type strain sequencing project: providing services to taxonomists for standard genome sequencing and annotation.</title>
        <authorList>
            <consortium name="The Broad Institute Genomics Platform"/>
            <consortium name="The Broad Institute Genome Sequencing Center for Infectious Disease"/>
            <person name="Wu L."/>
            <person name="Ma J."/>
        </authorList>
    </citation>
    <scope>NUCLEOTIDE SEQUENCE [LARGE SCALE GENOMIC DNA]</scope>
    <source>
        <strain evidence="2">JCM 18410</strain>
    </source>
</reference>
<evidence type="ECO:0000313" key="2">
    <source>
        <dbReference type="Proteomes" id="UP001500124"/>
    </source>
</evidence>
<dbReference type="Proteomes" id="UP001500124">
    <property type="component" value="Unassembled WGS sequence"/>
</dbReference>
<organism evidence="1 2">
    <name type="scientific">Streptomyces similanensis</name>
    <dbReference type="NCBI Taxonomy" id="1274988"/>
    <lineage>
        <taxon>Bacteria</taxon>
        <taxon>Bacillati</taxon>
        <taxon>Actinomycetota</taxon>
        <taxon>Actinomycetes</taxon>
        <taxon>Kitasatosporales</taxon>
        <taxon>Streptomycetaceae</taxon>
        <taxon>Streptomyces</taxon>
    </lineage>
</organism>
<name>A0ABP9KNZ5_9ACTN</name>
<accession>A0ABP9KNZ5</accession>
<dbReference type="RefSeq" id="WP_176147630.1">
    <property type="nucleotide sequence ID" value="NZ_BAABKC010000059.1"/>
</dbReference>
<proteinExistence type="predicted"/>
<dbReference type="EMBL" id="BAABKC010000059">
    <property type="protein sequence ID" value="GAA5062879.1"/>
    <property type="molecule type" value="Genomic_DNA"/>
</dbReference>
<gene>
    <name evidence="1" type="ORF">GCM10023336_41660</name>
</gene>
<keyword evidence="2" id="KW-1185">Reference proteome</keyword>
<sequence length="141" mass="15087">MADDAYLFLLPDDHPRVGAAVAALGGLECAETPAVQGWLSAHGASASSERTRILPADSEILLPADADRLPVPLTERELVAVREQCSPQPVADMERQLLTYRETTEDWQALVHRALAAGIPAPRIAELTGLDPREVGGLTQS</sequence>
<protein>
    <submittedName>
        <fullName evidence="1">Uncharacterized protein</fullName>
    </submittedName>
</protein>
<dbReference type="Pfam" id="PF19466">
    <property type="entry name" value="DUF6003"/>
    <property type="match status" value="1"/>
</dbReference>
<dbReference type="InterPro" id="IPR046045">
    <property type="entry name" value="DUF6003"/>
</dbReference>
<comment type="caution">
    <text evidence="1">The sequence shown here is derived from an EMBL/GenBank/DDBJ whole genome shotgun (WGS) entry which is preliminary data.</text>
</comment>
<evidence type="ECO:0000313" key="1">
    <source>
        <dbReference type="EMBL" id="GAA5062879.1"/>
    </source>
</evidence>